<dbReference type="OrthoDB" id="8948380at2759"/>
<sequence>MSLLIIATEEVSLSLQSFKKQQYQQYEVSVRFNILFAYSIVNRNMSRPQLRLFTWRCVYMRARVTLGVGLPYQTDRVTLAAGLSFCLHKPRKCVSLNAAFQRHVSNTHGLATMHRRSVFSDPLARALRPCNFARLTPGKCSSDLQRNPFLQSLFQFETLHYPWIPSYRFQGILVDFTICLSNQEFRCNAYKVITVASKFLLLQESVRDAADLYLSLKNLCLKCNQI</sequence>
<accession>A0A6S7GKS2</accession>
<comment type="caution">
    <text evidence="1">The sequence shown here is derived from an EMBL/GenBank/DDBJ whole genome shotgun (WGS) entry which is preliminary data.</text>
</comment>
<feature type="non-terminal residue" evidence="1">
    <location>
        <position position="1"/>
    </location>
</feature>
<keyword evidence="2" id="KW-1185">Reference proteome</keyword>
<name>A0A6S7GKS2_PARCT</name>
<dbReference type="AlphaFoldDB" id="A0A6S7GKS2"/>
<organism evidence="1 2">
    <name type="scientific">Paramuricea clavata</name>
    <name type="common">Red gorgonian</name>
    <name type="synonym">Violescent sea-whip</name>
    <dbReference type="NCBI Taxonomy" id="317549"/>
    <lineage>
        <taxon>Eukaryota</taxon>
        <taxon>Metazoa</taxon>
        <taxon>Cnidaria</taxon>
        <taxon>Anthozoa</taxon>
        <taxon>Octocorallia</taxon>
        <taxon>Malacalcyonacea</taxon>
        <taxon>Plexauridae</taxon>
        <taxon>Paramuricea</taxon>
    </lineage>
</organism>
<evidence type="ECO:0000313" key="2">
    <source>
        <dbReference type="Proteomes" id="UP001152795"/>
    </source>
</evidence>
<dbReference type="EMBL" id="CACRXK020000880">
    <property type="protein sequence ID" value="CAB3985500.1"/>
    <property type="molecule type" value="Genomic_DNA"/>
</dbReference>
<reference evidence="1" key="1">
    <citation type="submission" date="2020-04" db="EMBL/GenBank/DDBJ databases">
        <authorList>
            <person name="Alioto T."/>
            <person name="Alioto T."/>
            <person name="Gomez Garrido J."/>
        </authorList>
    </citation>
    <scope>NUCLEOTIDE SEQUENCE</scope>
    <source>
        <strain evidence="1">A484AB</strain>
    </source>
</reference>
<dbReference type="Proteomes" id="UP001152795">
    <property type="component" value="Unassembled WGS sequence"/>
</dbReference>
<proteinExistence type="predicted"/>
<evidence type="ECO:0000313" key="1">
    <source>
        <dbReference type="EMBL" id="CAB3985500.1"/>
    </source>
</evidence>
<gene>
    <name evidence="1" type="ORF">PACLA_8A002815</name>
</gene>
<protein>
    <submittedName>
        <fullName evidence="1">Uncharacterized protein</fullName>
    </submittedName>
</protein>